<evidence type="ECO:0000313" key="15">
    <source>
        <dbReference type="Proteomes" id="UP000244441"/>
    </source>
</evidence>
<evidence type="ECO:0000256" key="4">
    <source>
        <dbReference type="ARBA" id="ARBA00022692"/>
    </source>
</evidence>
<evidence type="ECO:0000256" key="1">
    <source>
        <dbReference type="ARBA" id="ARBA00004651"/>
    </source>
</evidence>
<feature type="transmembrane region" description="Helical" evidence="11">
    <location>
        <begin position="128"/>
        <end position="153"/>
    </location>
</feature>
<dbReference type="InterPro" id="IPR046342">
    <property type="entry name" value="CBS_dom_sf"/>
</dbReference>
<dbReference type="Pfam" id="PF00571">
    <property type="entry name" value="CBS"/>
    <property type="match status" value="1"/>
</dbReference>
<dbReference type="Gene3D" id="3.30.465.10">
    <property type="match status" value="1"/>
</dbReference>
<feature type="transmembrane region" description="Helical" evidence="11">
    <location>
        <begin position="88"/>
        <end position="113"/>
    </location>
</feature>
<evidence type="ECO:0000256" key="7">
    <source>
        <dbReference type="ARBA" id="ARBA00023122"/>
    </source>
</evidence>
<dbReference type="SUPFAM" id="SSF56176">
    <property type="entry name" value="FAD-binding/transporter-associated domain-like"/>
    <property type="match status" value="1"/>
</dbReference>
<proteinExistence type="inferred from homology"/>
<dbReference type="EMBL" id="CP026604">
    <property type="protein sequence ID" value="AWB68040.1"/>
    <property type="molecule type" value="Genomic_DNA"/>
</dbReference>
<dbReference type="InterPro" id="IPR016169">
    <property type="entry name" value="FAD-bd_PCMH_sub2"/>
</dbReference>
<keyword evidence="15" id="KW-1185">Reference proteome</keyword>
<dbReference type="NCBIfam" id="NF008604">
    <property type="entry name" value="PRK11573.1"/>
    <property type="match status" value="1"/>
</dbReference>
<feature type="domain" description="CNNM transmembrane" evidence="13">
    <location>
        <begin position="2"/>
        <end position="194"/>
    </location>
</feature>
<dbReference type="GO" id="GO:0005886">
    <property type="term" value="C:plasma membrane"/>
    <property type="evidence" value="ECO:0007669"/>
    <property type="project" value="UniProtKB-SubCell"/>
</dbReference>
<dbReference type="PANTHER" id="PTHR22777">
    <property type="entry name" value="HEMOLYSIN-RELATED"/>
    <property type="match status" value="1"/>
</dbReference>
<dbReference type="PANTHER" id="PTHR22777:SF32">
    <property type="entry name" value="UPF0053 INNER MEMBRANE PROTEIN YFJD"/>
    <property type="match status" value="1"/>
</dbReference>
<dbReference type="Pfam" id="PF03471">
    <property type="entry name" value="CorC_HlyC"/>
    <property type="match status" value="1"/>
</dbReference>
<dbReference type="Pfam" id="PF01595">
    <property type="entry name" value="CNNM"/>
    <property type="match status" value="1"/>
</dbReference>
<keyword evidence="8 10" id="KW-0472">Membrane</keyword>
<dbReference type="SUPFAM" id="SSF54631">
    <property type="entry name" value="CBS-domain pair"/>
    <property type="match status" value="1"/>
</dbReference>
<keyword evidence="3" id="KW-1003">Cell membrane</keyword>
<comment type="similarity">
    <text evidence="2">Belongs to the UPF0053 family.</text>
</comment>
<dbReference type="PROSITE" id="PS51846">
    <property type="entry name" value="CNNM"/>
    <property type="match status" value="1"/>
</dbReference>
<evidence type="ECO:0000256" key="3">
    <source>
        <dbReference type="ARBA" id="ARBA00022475"/>
    </source>
</evidence>
<dbReference type="GO" id="GO:0050660">
    <property type="term" value="F:flavin adenine dinucleotide binding"/>
    <property type="evidence" value="ECO:0007669"/>
    <property type="project" value="InterPro"/>
</dbReference>
<name>A0A2S0VVB2_9ALTE</name>
<protein>
    <submittedName>
        <fullName evidence="14">Magnesium/cobalt efflux protein</fullName>
    </submittedName>
</protein>
<keyword evidence="6 10" id="KW-1133">Transmembrane helix</keyword>
<evidence type="ECO:0000256" key="5">
    <source>
        <dbReference type="ARBA" id="ARBA00022737"/>
    </source>
</evidence>
<evidence type="ECO:0000256" key="11">
    <source>
        <dbReference type="SAM" id="Phobius"/>
    </source>
</evidence>
<dbReference type="InterPro" id="IPR044751">
    <property type="entry name" value="Ion_transp-like_CBS"/>
</dbReference>
<feature type="transmembrane region" description="Helical" evidence="11">
    <location>
        <begin position="7"/>
        <end position="25"/>
    </location>
</feature>
<dbReference type="InterPro" id="IPR036318">
    <property type="entry name" value="FAD-bd_PCMH-like_sf"/>
</dbReference>
<dbReference type="SMART" id="SM01091">
    <property type="entry name" value="CorC_HlyC"/>
    <property type="match status" value="1"/>
</dbReference>
<sequence>MDDISTGTLLIFLGVLVLISAFFSSSETGMMSLNKYRLRHLVTQKNRNAMRVHNLLSRPDRLIGLILIGNNLVNILAASIATTIGMRLFGHLGLGVATAITTVALTTIILIFAEVTPKTLAAWFPERIAYPAAIILKPLMWVFYPFVLGLNAITNGILKLFRVKPDDNGQVLNQEELRTVVNEAGTMIPRQHQDMLLSILDLEKVAVEDVMVPRNEILGIDINDEWADIVKQLYGTKHTRLLLYRDTVDDAVGYIHARDVLRLTSKKKFSKDTLLRAAKKLVFVPEGTPLNTQLLHFQRKNYRFALVVDEYGDIQGLLTLEDILVEIVGDFENRAQPGRHEDYRRQVDNSYLVEGSANVRDLAKDLGWKLPIDGPRTINGLILEYLEEIPQPNVSIKLYGYPVDIVEVTDNAIKQVRVHAQLYKKMKSSK</sequence>
<feature type="transmembrane region" description="Helical" evidence="11">
    <location>
        <begin position="62"/>
        <end position="81"/>
    </location>
</feature>
<keyword evidence="7 9" id="KW-0129">CBS domain</keyword>
<dbReference type="InterPro" id="IPR000644">
    <property type="entry name" value="CBS_dom"/>
</dbReference>
<dbReference type="OrthoDB" id="9797674at2"/>
<dbReference type="InterPro" id="IPR005170">
    <property type="entry name" value="Transptr-assoc_dom"/>
</dbReference>
<dbReference type="Gene3D" id="3.10.580.10">
    <property type="entry name" value="CBS-domain"/>
    <property type="match status" value="1"/>
</dbReference>
<dbReference type="Proteomes" id="UP000244441">
    <property type="component" value="Chromosome"/>
</dbReference>
<dbReference type="InterPro" id="IPR002550">
    <property type="entry name" value="CNNM"/>
</dbReference>
<organism evidence="14 15">
    <name type="scientific">Saccharobesus litoralis</name>
    <dbReference type="NCBI Taxonomy" id="2172099"/>
    <lineage>
        <taxon>Bacteria</taxon>
        <taxon>Pseudomonadati</taxon>
        <taxon>Pseudomonadota</taxon>
        <taxon>Gammaproteobacteria</taxon>
        <taxon>Alteromonadales</taxon>
        <taxon>Alteromonadaceae</taxon>
        <taxon>Saccharobesus</taxon>
    </lineage>
</organism>
<evidence type="ECO:0000256" key="6">
    <source>
        <dbReference type="ARBA" id="ARBA00022989"/>
    </source>
</evidence>
<accession>A0A2S0VVB2</accession>
<dbReference type="AlphaFoldDB" id="A0A2S0VVB2"/>
<comment type="subcellular location">
    <subcellularLocation>
        <location evidence="1">Cell membrane</location>
        <topology evidence="1">Multi-pass membrane protein</topology>
    </subcellularLocation>
</comment>
<dbReference type="PROSITE" id="PS51371">
    <property type="entry name" value="CBS"/>
    <property type="match status" value="1"/>
</dbReference>
<evidence type="ECO:0000259" key="13">
    <source>
        <dbReference type="PROSITE" id="PS51846"/>
    </source>
</evidence>
<dbReference type="CDD" id="cd04590">
    <property type="entry name" value="CBS_pair_CorC_HlyC_assoc"/>
    <property type="match status" value="1"/>
</dbReference>
<gene>
    <name evidence="14" type="ORF">C2869_17120</name>
</gene>
<evidence type="ECO:0000256" key="2">
    <source>
        <dbReference type="ARBA" id="ARBA00006337"/>
    </source>
</evidence>
<evidence type="ECO:0000313" key="14">
    <source>
        <dbReference type="EMBL" id="AWB68040.1"/>
    </source>
</evidence>
<keyword evidence="4 10" id="KW-0812">Transmembrane</keyword>
<evidence type="ECO:0000256" key="8">
    <source>
        <dbReference type="ARBA" id="ARBA00023136"/>
    </source>
</evidence>
<keyword evidence="5" id="KW-0677">Repeat</keyword>
<dbReference type="RefSeq" id="WP_108604105.1">
    <property type="nucleotide sequence ID" value="NZ_CP026604.1"/>
</dbReference>
<evidence type="ECO:0000256" key="10">
    <source>
        <dbReference type="PROSITE-ProRule" id="PRU01193"/>
    </source>
</evidence>
<evidence type="ECO:0000259" key="12">
    <source>
        <dbReference type="PROSITE" id="PS51371"/>
    </source>
</evidence>
<evidence type="ECO:0000256" key="9">
    <source>
        <dbReference type="PROSITE-ProRule" id="PRU00703"/>
    </source>
</evidence>
<dbReference type="KEGG" id="cate:C2869_17120"/>
<reference evidence="14 15" key="1">
    <citation type="submission" date="2018-01" db="EMBL/GenBank/DDBJ databases">
        <title>Genome sequence of a Cantenovulum-like bacteria.</title>
        <authorList>
            <person name="Tan W.R."/>
            <person name="Lau N.-S."/>
            <person name="Go F."/>
            <person name="Amirul A.-A.A."/>
        </authorList>
    </citation>
    <scope>NUCLEOTIDE SEQUENCE [LARGE SCALE GENOMIC DNA]</scope>
    <source>
        <strain evidence="14 15">CCB-QB4</strain>
    </source>
</reference>
<feature type="domain" description="CBS" evidence="12">
    <location>
        <begin position="277"/>
        <end position="336"/>
    </location>
</feature>